<protein>
    <submittedName>
        <fullName evidence="3">Fibroleukin-like</fullName>
    </submittedName>
</protein>
<dbReference type="InterPro" id="IPR050373">
    <property type="entry name" value="Fibrinogen_C-term_domain"/>
</dbReference>
<evidence type="ECO:0000313" key="2">
    <source>
        <dbReference type="Proteomes" id="UP000694844"/>
    </source>
</evidence>
<dbReference type="GeneID" id="111116213"/>
<name>A0A8B8C5C8_CRAVI</name>
<dbReference type="InterPro" id="IPR014716">
    <property type="entry name" value="Fibrinogen_a/b/g_C_1"/>
</dbReference>
<proteinExistence type="predicted"/>
<evidence type="ECO:0000259" key="1">
    <source>
        <dbReference type="PROSITE" id="PS51406"/>
    </source>
</evidence>
<reference evidence="3" key="1">
    <citation type="submission" date="2025-08" db="UniProtKB">
        <authorList>
            <consortium name="RefSeq"/>
        </authorList>
    </citation>
    <scope>IDENTIFICATION</scope>
    <source>
        <tissue evidence="3">Whole sample</tissue>
    </source>
</reference>
<keyword evidence="2" id="KW-1185">Reference proteome</keyword>
<gene>
    <name evidence="3" type="primary">LOC111116213</name>
</gene>
<sequence>MAKFVYLLIFFTRILLATTGGLNHYFVMITDFSNKVLKTSLTEVSEFSSKSLLECGMKFDQFCGCFGYNTQTQVCRVFKTCSMNGPVEYEEGWIYYSLDELSEKVEAENCQDIFEKGYTTSGIYTIYPWDKSDPDFRAVDVFCDMETLGGGWTVLQRRKSGSTSFNQTWNKYKIGFGCLHETFWIGNDVIHQLTRHENATLYVAITLVRGLILHQMYRRFSVTNEADKFRLFLQEPVPNGTLGDRMVNTGDSAANLHGMLFSTYDQNNDPHRYCGSYLGNGWWFNRCADANLNVLWESAHWAWYPVVRYGIDVRGTLMMIRPN</sequence>
<dbReference type="SUPFAM" id="SSF56496">
    <property type="entry name" value="Fibrinogen C-terminal domain-like"/>
    <property type="match status" value="1"/>
</dbReference>
<dbReference type="InterPro" id="IPR036056">
    <property type="entry name" value="Fibrinogen-like_C"/>
</dbReference>
<evidence type="ECO:0000313" key="3">
    <source>
        <dbReference type="RefSeq" id="XP_022310907.1"/>
    </source>
</evidence>
<dbReference type="RefSeq" id="XP_022310907.1">
    <property type="nucleotide sequence ID" value="XM_022455199.1"/>
</dbReference>
<dbReference type="InterPro" id="IPR002181">
    <property type="entry name" value="Fibrinogen_a/b/g_C_dom"/>
</dbReference>
<accession>A0A8B8C5C8</accession>
<dbReference type="PROSITE" id="PS51406">
    <property type="entry name" value="FIBRINOGEN_C_2"/>
    <property type="match status" value="1"/>
</dbReference>
<dbReference type="PANTHER" id="PTHR19143">
    <property type="entry name" value="FIBRINOGEN/TENASCIN/ANGIOPOEITIN"/>
    <property type="match status" value="1"/>
</dbReference>
<dbReference type="Gene3D" id="3.90.215.10">
    <property type="entry name" value="Gamma Fibrinogen, chain A, domain 1"/>
    <property type="match status" value="1"/>
</dbReference>
<organism evidence="2 3">
    <name type="scientific">Crassostrea virginica</name>
    <name type="common">Eastern oyster</name>
    <dbReference type="NCBI Taxonomy" id="6565"/>
    <lineage>
        <taxon>Eukaryota</taxon>
        <taxon>Metazoa</taxon>
        <taxon>Spiralia</taxon>
        <taxon>Lophotrochozoa</taxon>
        <taxon>Mollusca</taxon>
        <taxon>Bivalvia</taxon>
        <taxon>Autobranchia</taxon>
        <taxon>Pteriomorphia</taxon>
        <taxon>Ostreida</taxon>
        <taxon>Ostreoidea</taxon>
        <taxon>Ostreidae</taxon>
        <taxon>Crassostrea</taxon>
    </lineage>
</organism>
<dbReference type="Pfam" id="PF00147">
    <property type="entry name" value="Fibrinogen_C"/>
    <property type="match status" value="1"/>
</dbReference>
<dbReference type="NCBIfam" id="NF040941">
    <property type="entry name" value="GGGWT_bact"/>
    <property type="match status" value="1"/>
</dbReference>
<dbReference type="AlphaFoldDB" id="A0A8B8C5C8"/>
<dbReference type="Proteomes" id="UP000694844">
    <property type="component" value="Chromosome 10"/>
</dbReference>
<feature type="domain" description="Fibrinogen C-terminal" evidence="1">
    <location>
        <begin position="101"/>
        <end position="323"/>
    </location>
</feature>
<dbReference type="GO" id="GO:0005615">
    <property type="term" value="C:extracellular space"/>
    <property type="evidence" value="ECO:0007669"/>
    <property type="project" value="TreeGrafter"/>
</dbReference>
<dbReference type="OrthoDB" id="6345539at2759"/>
<dbReference type="SMART" id="SM00186">
    <property type="entry name" value="FBG"/>
    <property type="match status" value="1"/>
</dbReference>
<dbReference type="KEGG" id="cvn:111116213"/>